<feature type="compositionally biased region" description="Basic residues" evidence="1">
    <location>
        <begin position="8"/>
        <end position="17"/>
    </location>
</feature>
<evidence type="ECO:0000313" key="2">
    <source>
        <dbReference type="EMBL" id="DAE14988.1"/>
    </source>
</evidence>
<reference evidence="2" key="1">
    <citation type="journal article" date="2021" name="Proc. Natl. Acad. Sci. U.S.A.">
        <title>A Catalog of Tens of Thousands of Viruses from Human Metagenomes Reveals Hidden Associations with Chronic Diseases.</title>
        <authorList>
            <person name="Tisza M.J."/>
            <person name="Buck C.B."/>
        </authorList>
    </citation>
    <scope>NUCLEOTIDE SEQUENCE</scope>
    <source>
        <strain evidence="2">Ctf8W5</strain>
    </source>
</reference>
<sequence>MHTLAGHRGSRQGKRKSAYTSRTPQRQPQRAKSAYTRQPRFVCKKYAYKAAADCEKVHTLGGHQRPSRSRQKVCILVCPRFALFCMHTTRTQFGKKCIH</sequence>
<evidence type="ECO:0000256" key="1">
    <source>
        <dbReference type="SAM" id="MobiDB-lite"/>
    </source>
</evidence>
<organism evidence="2">
    <name type="scientific">Siphoviridae sp. ctf8W5</name>
    <dbReference type="NCBI Taxonomy" id="2825595"/>
    <lineage>
        <taxon>Viruses</taxon>
        <taxon>Duplodnaviria</taxon>
        <taxon>Heunggongvirae</taxon>
        <taxon>Uroviricota</taxon>
        <taxon>Caudoviricetes</taxon>
    </lineage>
</organism>
<dbReference type="EMBL" id="BK015597">
    <property type="protein sequence ID" value="DAE14988.1"/>
    <property type="molecule type" value="Genomic_DNA"/>
</dbReference>
<accession>A0A8S5Q945</accession>
<feature type="compositionally biased region" description="Polar residues" evidence="1">
    <location>
        <begin position="18"/>
        <end position="30"/>
    </location>
</feature>
<name>A0A8S5Q945_9CAUD</name>
<proteinExistence type="predicted"/>
<feature type="region of interest" description="Disordered" evidence="1">
    <location>
        <begin position="1"/>
        <end position="36"/>
    </location>
</feature>
<protein>
    <submittedName>
        <fullName evidence="2">Uncharacterized protein</fullName>
    </submittedName>
</protein>